<evidence type="ECO:0000256" key="11">
    <source>
        <dbReference type="ARBA" id="ARBA00023136"/>
    </source>
</evidence>
<reference evidence="15 16" key="1">
    <citation type="submission" date="2024-01" db="EMBL/GenBank/DDBJ databases">
        <title>Genome assemblies of Stephania.</title>
        <authorList>
            <person name="Yang L."/>
        </authorList>
    </citation>
    <scope>NUCLEOTIDE SEQUENCE [LARGE SCALE GENOMIC DNA]</scope>
    <source>
        <strain evidence="15">QJT</strain>
        <tissue evidence="15">Leaf</tissue>
    </source>
</reference>
<evidence type="ECO:0000256" key="5">
    <source>
        <dbReference type="ARBA" id="ARBA00022692"/>
    </source>
</evidence>
<evidence type="ECO:0008006" key="17">
    <source>
        <dbReference type="Google" id="ProtNLM"/>
    </source>
</evidence>
<comment type="similarity">
    <text evidence="3 13">Belongs to the cytochrome P450 family.</text>
</comment>
<evidence type="ECO:0000256" key="7">
    <source>
        <dbReference type="ARBA" id="ARBA00022989"/>
    </source>
</evidence>
<dbReference type="InterPro" id="IPR002401">
    <property type="entry name" value="Cyt_P450_E_grp-I"/>
</dbReference>
<dbReference type="GO" id="GO:0044550">
    <property type="term" value="P:secondary metabolite biosynthetic process"/>
    <property type="evidence" value="ECO:0007669"/>
    <property type="project" value="UniProtKB-ARBA"/>
</dbReference>
<sequence>MINSISSSSSSSTSLGVNLTKELLSLTYRVTCRVAFGESYNYGGSDDSFENNLDEALALLGAFAGRDFFPDSFVGGALDVLTGLNARLEKCFRGFDVFYQRIIDERAAAVESKRLSSELEEKDFTDVLLRLKKDQNVGGGTFTDDNIKAIFMNLFVGGMGAPAATTIWAMTELIRKPKTMRKLQQQIRDYVGNRGKVEEADLNHLQYLKMVTKETLRLHPPESLLVPRESMTHSKINGYDIRPKTRVLVNAWAIGRNPESWDNPEEFLPERFEDGLVDYKGQHYELVPFGAGRRICPGMGLGVALIELALANLLYCFNWELPSEMKEEAMNMDETTGVTVHKKYDLRLVPIKYVTH</sequence>
<comment type="cofactor">
    <cofactor evidence="1 12">
        <name>heme</name>
        <dbReference type="ChEBI" id="CHEBI:30413"/>
    </cofactor>
</comment>
<feature type="binding site" description="axial binding residue" evidence="12">
    <location>
        <position position="296"/>
    </location>
    <ligand>
        <name>heme</name>
        <dbReference type="ChEBI" id="CHEBI:30413"/>
    </ligand>
    <ligandPart>
        <name>Fe</name>
        <dbReference type="ChEBI" id="CHEBI:18248"/>
    </ligandPart>
</feature>
<dbReference type="InterPro" id="IPR017972">
    <property type="entry name" value="Cyt_P450_CS"/>
</dbReference>
<dbReference type="GO" id="GO:0020037">
    <property type="term" value="F:heme binding"/>
    <property type="evidence" value="ECO:0007669"/>
    <property type="project" value="InterPro"/>
</dbReference>
<evidence type="ECO:0000256" key="13">
    <source>
        <dbReference type="RuleBase" id="RU000461"/>
    </source>
</evidence>
<proteinExistence type="inferred from homology"/>
<organism evidence="15 16">
    <name type="scientific">Stephania japonica</name>
    <dbReference type="NCBI Taxonomy" id="461633"/>
    <lineage>
        <taxon>Eukaryota</taxon>
        <taxon>Viridiplantae</taxon>
        <taxon>Streptophyta</taxon>
        <taxon>Embryophyta</taxon>
        <taxon>Tracheophyta</taxon>
        <taxon>Spermatophyta</taxon>
        <taxon>Magnoliopsida</taxon>
        <taxon>Ranunculales</taxon>
        <taxon>Menispermaceae</taxon>
        <taxon>Menispermoideae</taxon>
        <taxon>Cissampelideae</taxon>
        <taxon>Stephania</taxon>
    </lineage>
</organism>
<keyword evidence="16" id="KW-1185">Reference proteome</keyword>
<feature type="transmembrane region" description="Helical" evidence="14">
    <location>
        <begin position="150"/>
        <end position="171"/>
    </location>
</feature>
<dbReference type="Pfam" id="PF00067">
    <property type="entry name" value="p450"/>
    <property type="match status" value="1"/>
</dbReference>
<evidence type="ECO:0000256" key="12">
    <source>
        <dbReference type="PIRSR" id="PIRSR602401-1"/>
    </source>
</evidence>
<dbReference type="FunFam" id="1.10.630.10:FF:000126">
    <property type="entry name" value="Predicted protein"/>
    <property type="match status" value="1"/>
</dbReference>
<evidence type="ECO:0000256" key="3">
    <source>
        <dbReference type="ARBA" id="ARBA00010617"/>
    </source>
</evidence>
<evidence type="ECO:0000313" key="15">
    <source>
        <dbReference type="EMBL" id="KAK9116855.1"/>
    </source>
</evidence>
<dbReference type="AlphaFoldDB" id="A0AAP0IKA5"/>
<dbReference type="PANTHER" id="PTHR47956">
    <property type="entry name" value="CYTOCHROME P450 71B11-RELATED"/>
    <property type="match status" value="1"/>
</dbReference>
<keyword evidence="11 14" id="KW-0472">Membrane</keyword>
<dbReference type="GO" id="GO:0005506">
    <property type="term" value="F:iron ion binding"/>
    <property type="evidence" value="ECO:0007669"/>
    <property type="project" value="InterPro"/>
</dbReference>
<keyword evidence="10 13" id="KW-0503">Monooxygenase</keyword>
<evidence type="ECO:0000256" key="8">
    <source>
        <dbReference type="ARBA" id="ARBA00023002"/>
    </source>
</evidence>
<dbReference type="PRINTS" id="PR00385">
    <property type="entry name" value="P450"/>
</dbReference>
<dbReference type="SUPFAM" id="SSF48264">
    <property type="entry name" value="Cytochrome P450"/>
    <property type="match status" value="1"/>
</dbReference>
<dbReference type="PANTHER" id="PTHR47956:SF5">
    <property type="entry name" value="CYTOCHROME P450 71B25-RELATED"/>
    <property type="match status" value="1"/>
</dbReference>
<keyword evidence="7 14" id="KW-1133">Transmembrane helix</keyword>
<evidence type="ECO:0000256" key="6">
    <source>
        <dbReference type="ARBA" id="ARBA00022723"/>
    </source>
</evidence>
<keyword evidence="8 13" id="KW-0560">Oxidoreductase</keyword>
<dbReference type="Proteomes" id="UP001417504">
    <property type="component" value="Unassembled WGS sequence"/>
</dbReference>
<dbReference type="InterPro" id="IPR001128">
    <property type="entry name" value="Cyt_P450"/>
</dbReference>
<gene>
    <name evidence="15" type="ORF">Sjap_015802</name>
</gene>
<dbReference type="Gene3D" id="1.10.630.10">
    <property type="entry name" value="Cytochrome P450"/>
    <property type="match status" value="1"/>
</dbReference>
<evidence type="ECO:0000256" key="2">
    <source>
        <dbReference type="ARBA" id="ARBA00004167"/>
    </source>
</evidence>
<evidence type="ECO:0000256" key="4">
    <source>
        <dbReference type="ARBA" id="ARBA00022617"/>
    </source>
</evidence>
<protein>
    <recommendedName>
        <fullName evidence="17">Cytochrome P450</fullName>
    </recommendedName>
</protein>
<evidence type="ECO:0000313" key="16">
    <source>
        <dbReference type="Proteomes" id="UP001417504"/>
    </source>
</evidence>
<keyword evidence="6 12" id="KW-0479">Metal-binding</keyword>
<dbReference type="PROSITE" id="PS00086">
    <property type="entry name" value="CYTOCHROME_P450"/>
    <property type="match status" value="1"/>
</dbReference>
<evidence type="ECO:0000256" key="9">
    <source>
        <dbReference type="ARBA" id="ARBA00023004"/>
    </source>
</evidence>
<comment type="caution">
    <text evidence="15">The sequence shown here is derived from an EMBL/GenBank/DDBJ whole genome shotgun (WGS) entry which is preliminary data.</text>
</comment>
<keyword evidence="4 12" id="KW-0349">Heme</keyword>
<dbReference type="GO" id="GO:0016020">
    <property type="term" value="C:membrane"/>
    <property type="evidence" value="ECO:0007669"/>
    <property type="project" value="UniProtKB-SubCell"/>
</dbReference>
<name>A0AAP0IKA5_9MAGN</name>
<dbReference type="EMBL" id="JBBNAE010000006">
    <property type="protein sequence ID" value="KAK9116855.1"/>
    <property type="molecule type" value="Genomic_DNA"/>
</dbReference>
<dbReference type="GO" id="GO:0004497">
    <property type="term" value="F:monooxygenase activity"/>
    <property type="evidence" value="ECO:0007669"/>
    <property type="project" value="UniProtKB-KW"/>
</dbReference>
<evidence type="ECO:0000256" key="10">
    <source>
        <dbReference type="ARBA" id="ARBA00023033"/>
    </source>
</evidence>
<keyword evidence="9 12" id="KW-0408">Iron</keyword>
<accession>A0AAP0IKA5</accession>
<dbReference type="PRINTS" id="PR00463">
    <property type="entry name" value="EP450I"/>
</dbReference>
<evidence type="ECO:0000256" key="1">
    <source>
        <dbReference type="ARBA" id="ARBA00001971"/>
    </source>
</evidence>
<comment type="subcellular location">
    <subcellularLocation>
        <location evidence="2">Membrane</location>
        <topology evidence="2">Single-pass membrane protein</topology>
    </subcellularLocation>
</comment>
<keyword evidence="5 14" id="KW-0812">Transmembrane</keyword>
<evidence type="ECO:0000256" key="14">
    <source>
        <dbReference type="SAM" id="Phobius"/>
    </source>
</evidence>
<dbReference type="InterPro" id="IPR036396">
    <property type="entry name" value="Cyt_P450_sf"/>
</dbReference>
<dbReference type="GO" id="GO:0016705">
    <property type="term" value="F:oxidoreductase activity, acting on paired donors, with incorporation or reduction of molecular oxygen"/>
    <property type="evidence" value="ECO:0007669"/>
    <property type="project" value="InterPro"/>
</dbReference>
<dbReference type="InterPro" id="IPR050193">
    <property type="entry name" value="Cytochrome_P450_71"/>
</dbReference>